<sequence>MSNTNFGFCIDSQGFKILTSGSRTYFTSCFLKLLAVQVSNLILFTVGIWRIKKLMKKSPLPKNLTMNWKYYLKIGLLVILLGLKAVMAYFSTKLTSQKMVNSVTVAEIISVFAILVGTAVHHYESLYHYVGSPLMLLYWNFNIVVLGLWYWTQVEIFTFVGPRKIYFILSITEGVLILLIWLLELFKGKKIIEYVVNVRNNGKELCPEQIANVYTRITFQWMFSLLKTGKKRVLRIEDMWRLPKYLDLEEANSRFDREWKKEMVKYPNNPNLWRVIARCYGGIISVSMTYKLIQDLLGFSQTLIFSQLLAFVSSYAFVRSAHQPIAKGFILSAIMLLTALTQSMFNHQYFHQSFYTGINIKNVLTAAVYKKSLNLSNSARQSMTTGEIFNRMTVDAQRVSDIITYVNMLWSGPLQILIAVALLYNNIGPSAFTGFGIMLIGFPITVTISKRMRKLQISQMRTKDKRVRLIDEILSSIKSIKLYAWEPAFIKQTNEVRNDNELKTLKKYGFSYAGQSFVTSIMSFLVSFGTFCIYSFFDQKSHGPLNAQLVFVSLSLFNMLQFPLSMFPMIVSFSIEANISAKRIVKLFVSEELQNDAVHIEEFDREAAIASRDTEGRNTDSELLVQINGGTFTWGYIKPEGDKKNLVNKSKMTKTEKKEQKEEKKKKKQEKKDKKAKKNETQEENLFDDTPVISDINFKSYYGELVGIVGLVGSGKSSMISAMLEKKDKKAKKNETQEENLFDDTPVISDINFKSYYGELVGIVGLVGSGKSSMISAMLGDMKKLSGSVKMKGRIAYVPQQPWIINSTFRENIIFGQPYDETFYTKVIKACELERDVEMLKGGHNAEIGEKGINLSGGQKARVSLARAVYARAHIYLLDDPLSAVDAHVGRNLMRNVIGPTGLLKHKCRILVTHAVQYLPLLDNIYVVDNGRIVEQGTHKELTSNQDGVLFRILGENINEAEDVNTDDKYDEELLESKKINGIESEDTSLTDREISRRSSISTIGTAFELLINNSSEDQNMFSTDIPEIQQIQKDGGSESQNSSSNGSEKIKKPLAKNDSREGKLIGVEESQTGRVKLSTFLTYVKASTVSGMLIYTFLILSSQVLAVMANVWLQIWSNQSITKPGLHSTTFYILIYGLFGLVRSLSASIQNYTIWVVVAIRAAKNTHSMLFKNIMRLPMSFFDTTPLGRVLNRFSKDQETIDRQLPRSLDMWAQSMISVLAALVVISVNFWMFAIAVLPLIVIYYYIYDYYITSSRELKRLESTTRSPIYAQFQETLNGVSTIRSYNHTKRFINHNSTLIVTNTRAQFPYLSLNRWLSLRLEFIGGFIIFFASLFAVVSVYISSKSTTGSFISASRVGLAISYSLTITQSLSMGIRQTAELENNIVSVERNKEYSELPTEAPEHIPDNKPPSEWPDKGEISFKHYSTRYREGLDLVLKDIDLTIPPGSKVGVVGRTGAGKSSLTLALFRIIEAAEGSIVIDGIDISKLGLVDLRSNLIIIPQDPALFEETLRHNLDPYGQYSDAEIWNALELSRLKPWVLQQSGNDSSQTEKSGEVSAVGVVKNNKPKESGLNIRVNQGGTNLSLGQRQLVCLARALLRRAKVLVLDEATAAIDVETDRFIQEVIRSEFKDCTVITIAHRLNTIMDSDYILVLDKGKAVEFDTPGSLLADSNTVFSGLVQQANDND</sequence>
<dbReference type="PANTHER" id="PTHR24223">
    <property type="entry name" value="ATP-BINDING CASSETTE SUB-FAMILY C"/>
    <property type="match status" value="1"/>
</dbReference>
<feature type="region of interest" description="Disordered" evidence="10">
    <location>
        <begin position="1397"/>
        <end position="1417"/>
    </location>
</feature>
<feature type="transmembrane region" description="Helical" evidence="11">
    <location>
        <begin position="25"/>
        <end position="49"/>
    </location>
</feature>
<dbReference type="SUPFAM" id="SSF52540">
    <property type="entry name" value="P-loop containing nucleoside triphosphate hydrolases"/>
    <property type="match status" value="3"/>
</dbReference>
<dbReference type="CDD" id="cd03250">
    <property type="entry name" value="ABCC_MRP_domain1"/>
    <property type="match status" value="1"/>
</dbReference>
<evidence type="ECO:0000256" key="4">
    <source>
        <dbReference type="ARBA" id="ARBA00022692"/>
    </source>
</evidence>
<gene>
    <name evidence="14" type="ORF">BB559_000032</name>
</gene>
<feature type="transmembrane region" description="Helical" evidence="11">
    <location>
        <begin position="1218"/>
        <end position="1248"/>
    </location>
</feature>
<evidence type="ECO:0000259" key="12">
    <source>
        <dbReference type="PROSITE" id="PS50893"/>
    </source>
</evidence>
<evidence type="ECO:0000256" key="8">
    <source>
        <dbReference type="ARBA" id="ARBA00022989"/>
    </source>
</evidence>
<dbReference type="InterPro" id="IPR003439">
    <property type="entry name" value="ABC_transporter-like_ATP-bd"/>
</dbReference>
<dbReference type="FunFam" id="3.40.50.300:FF:000565">
    <property type="entry name" value="ABC bile acid transporter"/>
    <property type="match status" value="1"/>
</dbReference>
<keyword evidence="8 11" id="KW-1133">Transmembrane helix</keyword>
<dbReference type="OrthoDB" id="6500128at2759"/>
<dbReference type="InterPro" id="IPR027417">
    <property type="entry name" value="P-loop_NTPase"/>
</dbReference>
<dbReference type="PROSITE" id="PS50929">
    <property type="entry name" value="ABC_TM1F"/>
    <property type="match status" value="2"/>
</dbReference>
<dbReference type="PANTHER" id="PTHR24223:SF443">
    <property type="entry name" value="MULTIDRUG-RESISTANCE LIKE PROTEIN 1, ISOFORM I"/>
    <property type="match status" value="1"/>
</dbReference>
<dbReference type="GO" id="GO:0000329">
    <property type="term" value="C:fungal-type vacuole membrane"/>
    <property type="evidence" value="ECO:0007669"/>
    <property type="project" value="UniProtKB-ARBA"/>
</dbReference>
<dbReference type="STRING" id="61424.A0A2T9Z6L4"/>
<dbReference type="InterPro" id="IPR003593">
    <property type="entry name" value="AAA+_ATPase"/>
</dbReference>
<dbReference type="Proteomes" id="UP000245699">
    <property type="component" value="Unassembled WGS sequence"/>
</dbReference>
<feature type="domain" description="ABC transporter" evidence="12">
    <location>
        <begin position="731"/>
        <end position="955"/>
    </location>
</feature>
<feature type="transmembrane region" description="Helical" evidence="11">
    <location>
        <begin position="102"/>
        <end position="123"/>
    </location>
</feature>
<feature type="transmembrane region" description="Helical" evidence="11">
    <location>
        <begin position="1093"/>
        <end position="1114"/>
    </location>
</feature>
<evidence type="ECO:0000256" key="6">
    <source>
        <dbReference type="ARBA" id="ARBA00022741"/>
    </source>
</evidence>
<keyword evidence="6" id="KW-0547">Nucleotide-binding</keyword>
<protein>
    <submittedName>
        <fullName evidence="14">Uncharacterized protein</fullName>
    </submittedName>
</protein>
<dbReference type="GO" id="GO:0140359">
    <property type="term" value="F:ABC-type transporter activity"/>
    <property type="evidence" value="ECO:0007669"/>
    <property type="project" value="InterPro"/>
</dbReference>
<dbReference type="Pfam" id="PF00664">
    <property type="entry name" value="ABC_membrane"/>
    <property type="match status" value="2"/>
</dbReference>
<comment type="subcellular location">
    <subcellularLocation>
        <location evidence="1">Vacuole membrane</location>
        <topology evidence="1">Multi-pass membrane protein</topology>
    </subcellularLocation>
</comment>
<dbReference type="Gene3D" id="1.20.1560.10">
    <property type="entry name" value="ABC transporter type 1, transmembrane domain"/>
    <property type="match status" value="2"/>
</dbReference>
<feature type="transmembrane region" description="Helical" evidence="11">
    <location>
        <begin position="1324"/>
        <end position="1343"/>
    </location>
</feature>
<keyword evidence="9 11" id="KW-0472">Membrane</keyword>
<keyword evidence="5" id="KW-0677">Repeat</keyword>
<evidence type="ECO:0000256" key="9">
    <source>
        <dbReference type="ARBA" id="ARBA00023136"/>
    </source>
</evidence>
<evidence type="ECO:0000256" key="10">
    <source>
        <dbReference type="SAM" id="MobiDB-lite"/>
    </source>
</evidence>
<feature type="region of interest" description="Disordered" evidence="10">
    <location>
        <begin position="645"/>
        <end position="683"/>
    </location>
</feature>
<name>A0A2T9Z6L4_9FUNG</name>
<feature type="compositionally biased region" description="Basic and acidic residues" evidence="10">
    <location>
        <begin position="670"/>
        <end position="681"/>
    </location>
</feature>
<feature type="domain" description="ABC transporter" evidence="12">
    <location>
        <begin position="1421"/>
        <end position="1681"/>
    </location>
</feature>
<reference evidence="14 15" key="1">
    <citation type="journal article" date="2018" name="MBio">
        <title>Comparative Genomics Reveals the Core Gene Toolbox for the Fungus-Insect Symbiosis.</title>
        <authorList>
            <person name="Wang Y."/>
            <person name="Stata M."/>
            <person name="Wang W."/>
            <person name="Stajich J.E."/>
            <person name="White M.M."/>
            <person name="Moncalvo J.M."/>
        </authorList>
    </citation>
    <scope>NUCLEOTIDE SEQUENCE [LARGE SCALE GENOMIC DNA]</scope>
    <source>
        <strain evidence="14 15">AUS-77-4</strain>
    </source>
</reference>
<feature type="compositionally biased region" description="Low complexity" evidence="10">
    <location>
        <begin position="1038"/>
        <end position="1048"/>
    </location>
</feature>
<evidence type="ECO:0000256" key="5">
    <source>
        <dbReference type="ARBA" id="ARBA00022737"/>
    </source>
</evidence>
<keyword evidence="3" id="KW-0926">Vacuole</keyword>
<dbReference type="CDD" id="cd18595">
    <property type="entry name" value="ABC_6TM_MRP1_2_3_6_D1_like"/>
    <property type="match status" value="1"/>
</dbReference>
<dbReference type="CDD" id="cd03244">
    <property type="entry name" value="ABCC_MRP_domain2"/>
    <property type="match status" value="1"/>
</dbReference>
<dbReference type="EMBL" id="MBFT01000002">
    <property type="protein sequence ID" value="PVV00210.1"/>
    <property type="molecule type" value="Genomic_DNA"/>
</dbReference>
<dbReference type="InterPro" id="IPR017871">
    <property type="entry name" value="ABC_transporter-like_CS"/>
</dbReference>
<evidence type="ECO:0000313" key="15">
    <source>
        <dbReference type="Proteomes" id="UP000245699"/>
    </source>
</evidence>
<dbReference type="FunFam" id="3.40.50.300:FF:000997">
    <property type="entry name" value="Multidrug resistance-associated protein 1"/>
    <property type="match status" value="1"/>
</dbReference>
<feature type="transmembrane region" description="Helical" evidence="11">
    <location>
        <begin position="164"/>
        <end position="183"/>
    </location>
</feature>
<feature type="domain" description="ABC transmembrane type-1" evidence="13">
    <location>
        <begin position="1094"/>
        <end position="1384"/>
    </location>
</feature>
<dbReference type="FunFam" id="1.20.1560.10:FF:000020">
    <property type="entry name" value="ABC metal ion transporter"/>
    <property type="match status" value="1"/>
</dbReference>
<dbReference type="Pfam" id="PF00005">
    <property type="entry name" value="ABC_tran"/>
    <property type="match status" value="2"/>
</dbReference>
<keyword evidence="4 11" id="KW-0812">Transmembrane</keyword>
<keyword evidence="2" id="KW-0813">Transport</keyword>
<feature type="domain" description="ABC transmembrane type-1" evidence="13">
    <location>
        <begin position="292"/>
        <end position="576"/>
    </location>
</feature>
<dbReference type="GO" id="GO:0005524">
    <property type="term" value="F:ATP binding"/>
    <property type="evidence" value="ECO:0007669"/>
    <property type="project" value="UniProtKB-KW"/>
</dbReference>
<dbReference type="Pfam" id="PF24357">
    <property type="entry name" value="TMD0_ABC"/>
    <property type="match status" value="1"/>
</dbReference>
<evidence type="ECO:0000256" key="11">
    <source>
        <dbReference type="SAM" id="Phobius"/>
    </source>
</evidence>
<accession>A0A2T9Z6L4</accession>
<dbReference type="InterPro" id="IPR050173">
    <property type="entry name" value="ABC_transporter_C-like"/>
</dbReference>
<feature type="transmembrane region" description="Helical" evidence="11">
    <location>
        <begin position="135"/>
        <end position="152"/>
    </location>
</feature>
<feature type="transmembrane region" description="Helical" evidence="11">
    <location>
        <begin position="549"/>
        <end position="573"/>
    </location>
</feature>
<evidence type="ECO:0000256" key="3">
    <source>
        <dbReference type="ARBA" id="ARBA00022554"/>
    </source>
</evidence>
<proteinExistence type="predicted"/>
<feature type="transmembrane region" description="Helical" evidence="11">
    <location>
        <begin position="1134"/>
        <end position="1161"/>
    </location>
</feature>
<evidence type="ECO:0000256" key="2">
    <source>
        <dbReference type="ARBA" id="ARBA00022448"/>
    </source>
</evidence>
<feature type="compositionally biased region" description="Basic and acidic residues" evidence="10">
    <location>
        <begin position="653"/>
        <end position="663"/>
    </location>
</feature>
<dbReference type="Gene3D" id="3.40.50.300">
    <property type="entry name" value="P-loop containing nucleotide triphosphate hydrolases"/>
    <property type="match status" value="3"/>
</dbReference>
<dbReference type="GO" id="GO:0016887">
    <property type="term" value="F:ATP hydrolysis activity"/>
    <property type="evidence" value="ECO:0007669"/>
    <property type="project" value="InterPro"/>
</dbReference>
<dbReference type="PROSITE" id="PS50893">
    <property type="entry name" value="ABC_TRANSPORTER_2"/>
    <property type="match status" value="2"/>
</dbReference>
<dbReference type="SMART" id="SM00382">
    <property type="entry name" value="AAA"/>
    <property type="match status" value="2"/>
</dbReference>
<feature type="transmembrane region" description="Helical" evidence="11">
    <location>
        <begin position="516"/>
        <end position="537"/>
    </location>
</feature>
<feature type="region of interest" description="Disordered" evidence="10">
    <location>
        <begin position="1033"/>
        <end position="1054"/>
    </location>
</feature>
<keyword evidence="15" id="KW-1185">Reference proteome</keyword>
<comment type="caution">
    <text evidence="14">The sequence shown here is derived from an EMBL/GenBank/DDBJ whole genome shotgun (WGS) entry which is preliminary data.</text>
</comment>
<evidence type="ECO:0000256" key="1">
    <source>
        <dbReference type="ARBA" id="ARBA00004128"/>
    </source>
</evidence>
<evidence type="ECO:0000259" key="13">
    <source>
        <dbReference type="PROSITE" id="PS50929"/>
    </source>
</evidence>
<dbReference type="InterPro" id="IPR011527">
    <property type="entry name" value="ABC1_TM_dom"/>
</dbReference>
<feature type="transmembrane region" description="Helical" evidence="11">
    <location>
        <begin position="430"/>
        <end position="448"/>
    </location>
</feature>
<keyword evidence="7" id="KW-0067">ATP-binding</keyword>
<feature type="transmembrane region" description="Helical" evidence="11">
    <location>
        <begin position="70"/>
        <end position="90"/>
    </location>
</feature>
<dbReference type="SUPFAM" id="SSF90123">
    <property type="entry name" value="ABC transporter transmembrane region"/>
    <property type="match status" value="2"/>
</dbReference>
<dbReference type="CDD" id="cd18603">
    <property type="entry name" value="ABC_6TM_MRP1_2_3_6_D2_like"/>
    <property type="match status" value="1"/>
</dbReference>
<feature type="compositionally biased region" description="Basic and acidic residues" evidence="10">
    <location>
        <begin position="1397"/>
        <end position="1408"/>
    </location>
</feature>
<feature type="transmembrane region" description="Helical" evidence="11">
    <location>
        <begin position="402"/>
        <end position="424"/>
    </location>
</feature>
<dbReference type="FunFam" id="1.20.1560.10:FF:000001">
    <property type="entry name" value="ATP-binding cassette subfamily C member 1"/>
    <property type="match status" value="1"/>
</dbReference>
<organism evidence="14 15">
    <name type="scientific">Furculomyces boomerangus</name>
    <dbReference type="NCBI Taxonomy" id="61424"/>
    <lineage>
        <taxon>Eukaryota</taxon>
        <taxon>Fungi</taxon>
        <taxon>Fungi incertae sedis</taxon>
        <taxon>Zoopagomycota</taxon>
        <taxon>Kickxellomycotina</taxon>
        <taxon>Harpellomycetes</taxon>
        <taxon>Harpellales</taxon>
        <taxon>Harpellaceae</taxon>
        <taxon>Furculomyces</taxon>
    </lineage>
</organism>
<dbReference type="InterPro" id="IPR056227">
    <property type="entry name" value="TMD0_ABC"/>
</dbReference>
<evidence type="ECO:0000256" key="7">
    <source>
        <dbReference type="ARBA" id="ARBA00022840"/>
    </source>
</evidence>
<evidence type="ECO:0000313" key="14">
    <source>
        <dbReference type="EMBL" id="PVV00210.1"/>
    </source>
</evidence>
<feature type="transmembrane region" description="Helical" evidence="11">
    <location>
        <begin position="324"/>
        <end position="345"/>
    </location>
</feature>
<dbReference type="PROSITE" id="PS00211">
    <property type="entry name" value="ABC_TRANSPORTER_1"/>
    <property type="match status" value="2"/>
</dbReference>
<dbReference type="InterPro" id="IPR036640">
    <property type="entry name" value="ABC1_TM_sf"/>
</dbReference>
<feature type="transmembrane region" description="Helical" evidence="11">
    <location>
        <begin position="296"/>
        <end position="318"/>
    </location>
</feature>